<sequence>MGDVKCSTCPKGKYMFASCNATSSTVCNTCPRRTFIDQENKLRQCRACRECSSTSNMEMVKECEEDKNTQCRCKPGYYCTHTSESHCDNCSPVSTCPPGVGVAFRHTFQKNTVCSPCPEGTYSDVDDYVSSCKNYTSCDDLGRHLKDPGSSQSDVTCGPFKASCSWMLPASLWAGIVITAVIIFLILFIIYWRNKRQSKRLEISLSHVSPVLPPDILKYPADCDVEKHAEHQQLTCSVWVEKYPNMDSSIQCDGFLPTLTVSEKYRPSAAANGYTDSITYHSNYQSEPQESEWND</sequence>
<dbReference type="InParanoid" id="A0A672JX11"/>
<evidence type="ECO:0000313" key="4">
    <source>
        <dbReference type="Ensembl" id="ENSSGRP00000000771.1"/>
    </source>
</evidence>
<dbReference type="Ensembl" id="ENSSGRT00000000852.1">
    <property type="protein sequence ID" value="ENSSGRP00000000771.1"/>
    <property type="gene ID" value="ENSSGRG00000000495.1"/>
</dbReference>
<feature type="transmembrane region" description="Helical" evidence="2">
    <location>
        <begin position="166"/>
        <end position="192"/>
    </location>
</feature>
<feature type="disulfide bond" evidence="1">
    <location>
        <begin position="30"/>
        <end position="45"/>
    </location>
</feature>
<dbReference type="InterPro" id="IPR008063">
    <property type="entry name" value="Fas_rcpt"/>
</dbReference>
<dbReference type="SUPFAM" id="SSF57586">
    <property type="entry name" value="TNF receptor-like"/>
    <property type="match status" value="3"/>
</dbReference>
<dbReference type="RefSeq" id="XP_016131207.1">
    <property type="nucleotide sequence ID" value="XM_016275721.1"/>
</dbReference>
<dbReference type="OMA" id="CEHCLPV"/>
<dbReference type="GO" id="GO:0006915">
    <property type="term" value="P:apoptotic process"/>
    <property type="evidence" value="ECO:0007669"/>
    <property type="project" value="InterPro"/>
</dbReference>
<dbReference type="InterPro" id="IPR052135">
    <property type="entry name" value="TNFRSF5"/>
</dbReference>
<comment type="caution">
    <text evidence="1">Lacks conserved residue(s) required for the propagation of feature annotation.</text>
</comment>
<dbReference type="GO" id="GO:0002768">
    <property type="term" value="P:immune response-regulating cell surface receptor signaling pathway"/>
    <property type="evidence" value="ECO:0007669"/>
    <property type="project" value="TreeGrafter"/>
</dbReference>
<keyword evidence="2" id="KW-1133">Transmembrane helix</keyword>
<dbReference type="GO" id="GO:0035631">
    <property type="term" value="C:CD40 receptor complex"/>
    <property type="evidence" value="ECO:0007669"/>
    <property type="project" value="TreeGrafter"/>
</dbReference>
<keyword evidence="5" id="KW-1185">Reference proteome</keyword>
<feature type="disulfide bond" evidence="1">
    <location>
        <begin position="117"/>
        <end position="132"/>
    </location>
</feature>
<dbReference type="SMART" id="SM00208">
    <property type="entry name" value="TNFR"/>
    <property type="match status" value="3"/>
</dbReference>
<keyword evidence="2" id="KW-0812">Transmembrane</keyword>
<dbReference type="Gene3D" id="2.10.50.10">
    <property type="entry name" value="Tumor Necrosis Factor Receptor, subunit A, domain 2"/>
    <property type="match status" value="3"/>
</dbReference>
<gene>
    <name evidence="4" type="primary">LOC107587796</name>
</gene>
<feature type="domain" description="TNFR-Cys" evidence="3">
    <location>
        <begin position="116"/>
        <end position="157"/>
    </location>
</feature>
<dbReference type="PRINTS" id="PR01680">
    <property type="entry name" value="TNFACTORR6"/>
</dbReference>
<protein>
    <submittedName>
        <fullName evidence="4">Tumor necrosis factor receptor superfamily member 5-like</fullName>
    </submittedName>
</protein>
<keyword evidence="1" id="KW-1015">Disulfide bond</keyword>
<evidence type="ECO:0000256" key="2">
    <source>
        <dbReference type="SAM" id="Phobius"/>
    </source>
</evidence>
<dbReference type="GeneID" id="107587796"/>
<keyword evidence="2" id="KW-0472">Membrane</keyword>
<feature type="domain" description="TNFR-Cys" evidence="3">
    <location>
        <begin position="29"/>
        <end position="71"/>
    </location>
</feature>
<feature type="disulfide bond" evidence="1">
    <location>
        <begin position="96"/>
        <end position="114"/>
    </location>
</feature>
<dbReference type="AlphaFoldDB" id="A0A672JX11"/>
<feature type="repeat" description="TNFR-Cys" evidence="1">
    <location>
        <begin position="116"/>
        <end position="157"/>
    </location>
</feature>
<dbReference type="PROSITE" id="PS50050">
    <property type="entry name" value="TNFR_NGFR_2"/>
    <property type="match status" value="3"/>
</dbReference>
<organism evidence="4 5">
    <name type="scientific">Sinocyclocheilus grahami</name>
    <name type="common">Dianchi golden-line fish</name>
    <name type="synonym">Barbus grahami</name>
    <dbReference type="NCBI Taxonomy" id="75366"/>
    <lineage>
        <taxon>Eukaryota</taxon>
        <taxon>Metazoa</taxon>
        <taxon>Chordata</taxon>
        <taxon>Craniata</taxon>
        <taxon>Vertebrata</taxon>
        <taxon>Euteleostomi</taxon>
        <taxon>Actinopterygii</taxon>
        <taxon>Neopterygii</taxon>
        <taxon>Teleostei</taxon>
        <taxon>Ostariophysi</taxon>
        <taxon>Cypriniformes</taxon>
        <taxon>Cyprinidae</taxon>
        <taxon>Cyprininae</taxon>
        <taxon>Sinocyclocheilus</taxon>
    </lineage>
</organism>
<feature type="repeat" description="TNFR-Cys" evidence="1">
    <location>
        <begin position="72"/>
        <end position="114"/>
    </location>
</feature>
<dbReference type="Proteomes" id="UP000472262">
    <property type="component" value="Unassembled WGS sequence"/>
</dbReference>
<evidence type="ECO:0000256" key="1">
    <source>
        <dbReference type="PROSITE-ProRule" id="PRU00206"/>
    </source>
</evidence>
<dbReference type="OrthoDB" id="9950067at2759"/>
<dbReference type="InterPro" id="IPR001368">
    <property type="entry name" value="TNFR/NGFR_Cys_rich_reg"/>
</dbReference>
<dbReference type="PANTHER" id="PTHR46875:SF2">
    <property type="entry name" value="TUMOR NECROSIS FACTOR RECEPTOR SUPERFAMILY MEMBER 5-LIKE ISOFORM X1"/>
    <property type="match status" value="1"/>
</dbReference>
<feature type="repeat" description="TNFR-Cys" evidence="1">
    <location>
        <begin position="29"/>
        <end position="71"/>
    </location>
</feature>
<proteinExistence type="predicted"/>
<dbReference type="GO" id="GO:0009897">
    <property type="term" value="C:external side of plasma membrane"/>
    <property type="evidence" value="ECO:0007669"/>
    <property type="project" value="TreeGrafter"/>
</dbReference>
<reference evidence="4" key="2">
    <citation type="submission" date="2025-09" db="UniProtKB">
        <authorList>
            <consortium name="Ensembl"/>
        </authorList>
    </citation>
    <scope>IDENTIFICATION</scope>
</reference>
<dbReference type="GO" id="GO:0006955">
    <property type="term" value="P:immune response"/>
    <property type="evidence" value="ECO:0007669"/>
    <property type="project" value="InterPro"/>
</dbReference>
<dbReference type="KEGG" id="sgh:107587796"/>
<dbReference type="PANTHER" id="PTHR46875">
    <property type="entry name" value="TUMOR NECROSIS FACTOR RECEPTOR SUPERFAMILY MEMBER 5"/>
    <property type="match status" value="1"/>
</dbReference>
<dbReference type="Pfam" id="PF00020">
    <property type="entry name" value="TNFR_c6"/>
    <property type="match status" value="3"/>
</dbReference>
<name>A0A672JX11_SINGR</name>
<feature type="domain" description="TNFR-Cys" evidence="3">
    <location>
        <begin position="72"/>
        <end position="114"/>
    </location>
</feature>
<accession>A0A672JX11</accession>
<evidence type="ECO:0000259" key="3">
    <source>
        <dbReference type="PROSITE" id="PS50050"/>
    </source>
</evidence>
<dbReference type="GO" id="GO:0004888">
    <property type="term" value="F:transmembrane signaling receptor activity"/>
    <property type="evidence" value="ECO:0007669"/>
    <property type="project" value="InterPro"/>
</dbReference>
<evidence type="ECO:0000313" key="5">
    <source>
        <dbReference type="Proteomes" id="UP000472262"/>
    </source>
</evidence>
<reference evidence="4" key="1">
    <citation type="submission" date="2025-08" db="UniProtKB">
        <authorList>
            <consortium name="Ensembl"/>
        </authorList>
    </citation>
    <scope>IDENTIFICATION</scope>
</reference>